<keyword evidence="1" id="KW-0812">Transmembrane</keyword>
<comment type="caution">
    <text evidence="2">The sequence shown here is derived from an EMBL/GenBank/DDBJ whole genome shotgun (WGS) entry which is preliminary data.</text>
</comment>
<accession>A0ABW5JYA5</accession>
<sequence>MTSTEDLKEEKRFTKLYKFTFLIGLIGIIMELLNWNFLCRFQCVLITFSPFITMNIIKGIMLFFEKVFKKVPYQTHRGKLSDGIWIENKGDLKHKNYYEMYTFSIMVLPIFILAGLFILIKENLC</sequence>
<feature type="transmembrane region" description="Helical" evidence="1">
    <location>
        <begin position="44"/>
        <end position="64"/>
    </location>
</feature>
<evidence type="ECO:0000256" key="1">
    <source>
        <dbReference type="SAM" id="Phobius"/>
    </source>
</evidence>
<dbReference type="Proteomes" id="UP001597467">
    <property type="component" value="Unassembled WGS sequence"/>
</dbReference>
<feature type="transmembrane region" description="Helical" evidence="1">
    <location>
        <begin position="100"/>
        <end position="120"/>
    </location>
</feature>
<gene>
    <name evidence="2" type="ORF">ACFSSB_04820</name>
</gene>
<keyword evidence="3" id="KW-1185">Reference proteome</keyword>
<feature type="transmembrane region" description="Helical" evidence="1">
    <location>
        <begin position="16"/>
        <end position="38"/>
    </location>
</feature>
<name>A0ABW5JYA5_9FLAO</name>
<keyword evidence="1" id="KW-1133">Transmembrane helix</keyword>
<proteinExistence type="predicted"/>
<dbReference type="RefSeq" id="WP_379901550.1">
    <property type="nucleotide sequence ID" value="NZ_JBHULM010000007.1"/>
</dbReference>
<keyword evidence="1" id="KW-0472">Membrane</keyword>
<dbReference type="EMBL" id="JBHULM010000007">
    <property type="protein sequence ID" value="MFD2541634.1"/>
    <property type="molecule type" value="Genomic_DNA"/>
</dbReference>
<organism evidence="2 3">
    <name type="scientific">Lacinutrix gracilariae</name>
    <dbReference type="NCBI Taxonomy" id="1747198"/>
    <lineage>
        <taxon>Bacteria</taxon>
        <taxon>Pseudomonadati</taxon>
        <taxon>Bacteroidota</taxon>
        <taxon>Flavobacteriia</taxon>
        <taxon>Flavobacteriales</taxon>
        <taxon>Flavobacteriaceae</taxon>
        <taxon>Lacinutrix</taxon>
    </lineage>
</organism>
<evidence type="ECO:0000313" key="2">
    <source>
        <dbReference type="EMBL" id="MFD2541634.1"/>
    </source>
</evidence>
<protein>
    <submittedName>
        <fullName evidence="2">Uncharacterized protein</fullName>
    </submittedName>
</protein>
<reference evidence="3" key="1">
    <citation type="journal article" date="2019" name="Int. J. Syst. Evol. Microbiol.">
        <title>The Global Catalogue of Microorganisms (GCM) 10K type strain sequencing project: providing services to taxonomists for standard genome sequencing and annotation.</title>
        <authorList>
            <consortium name="The Broad Institute Genomics Platform"/>
            <consortium name="The Broad Institute Genome Sequencing Center for Infectious Disease"/>
            <person name="Wu L."/>
            <person name="Ma J."/>
        </authorList>
    </citation>
    <scope>NUCLEOTIDE SEQUENCE [LARGE SCALE GENOMIC DNA]</scope>
    <source>
        <strain evidence="3">KCTC 42808</strain>
    </source>
</reference>
<evidence type="ECO:0000313" key="3">
    <source>
        <dbReference type="Proteomes" id="UP001597467"/>
    </source>
</evidence>